<sequence>MAVVSRVLRFVGDVKPITMCTLITNLINANSVGEVLHISGMIIEIYSQAFRSAKSFISLIVQMLSSLVISKLAAVFQVGDDAPVHTAPEPTILDDGKEISDAILKTRLVQRVKAILANAWTISRDLVAACSGVLLAFAALCGSLCPGVKPARVMMNKFLDLVKVSKAVQHAKDFNIIDFDSFQQVVNNIFYEASIPAPWSEVHSDVITLRELWRKDQLLMSSDVASCHKVDMVYRTLSAVDHKAVPTNVATILKQDFIDIDHMKQSIARMKQSTGVRVKPVVLVLAGEPGVGKSTFINRVADEVNKDYGTKGVDAWTCGSDHQDSLEGRPVMLMDEFGLTNLKADVEALQRVSDTSPFHPNMDKIENKTMHIAPRLVIVCTNHENIYKACAFPPALARRINHHVLVENPALLKWKTDNAGKRMTDAELAAHFTAHPSIMWELPDCATDWNGGCFTPALSVVKGPVTAIDEHKLIGSIRALLDMREKAWRKENIPTFQSGPMDRGIFCFRGPPGTGKTTLAKLLPDTVKIYNDPHVSETKFAEFLSDVMDDERDHKVLFTINGDAFDRVLIKRGQEAKDAFWRRVVGIWDFGFTRSGFIYGHHTKDDVATKGWARVVRITYDGVEVDNGHPTKIINAWINKEKYSYELPRSNPTVTEVLVRVQCDLASLNEITPSNVLERVTIVSPKITAPIIMRLLYDFANVSRQSRISSPVSACRSLNSRRIMVAVPMGLVVLNDVTFQIVGSEPLAVTLVAPNPQPEPPTFHSLFDHAGVDLDDALVDSLWSIFGTILGVIGIITTPKVVPKQYQSDDAYDSGLRGVVKSRTVKRSVGYGEHVMASVERDADWDALPDVDYSEKIIFESNVSKYIYPACNSAGDKIAWVVVTSGGILMNRHVVPACRKIGSHPLGECEVKGVRKTDIAFVRPPSYAGLSRMNCGFGFPVRGETISRVDADGSETEYVIMDRRVIPAEDGRSIVIWLASGPRTKKGDCGLPYVRRVGSLTELVGVHAGALGDQIMITPIMLPPDFEVGSGEGKTFLYKTQFAPLNDEIWLPACKKSTDDNLDRDDIIVANAQPFFATIKDRLLNMEIENSVLASIEYIRQLVPTWTKWGWKAALKSLDMTTSAGPSYKVKKSEVFDSDFDPTEKYQATFFRDCKTLTANCEIVIKDEMRKISKIETCSSRLIFSFDVGQVVQAKQYVGSIQKQLIDSVGEHFSAVGISYMAGTWSSVASKLKQYEHHIDADFAAWDKSMSSTMLTSVVRVYTSPIDDLDERTKARKLLDYMSHANTQFGTTRQGLPSGMPCTSHLNSIAHLIMVNHAMASHGYGPYGSDDRVWFTSYGDDFVCGVRDPSFLDTLRSVWSDFGFTATNASKTGPPSLVGFHDLRFLKRGFTTNKQGTWMAPLDISSIEKSLRFTRAPTPYLCDGTMRDHLLLGDAQYSRLQMAFTEAYQHGEEYYNDLKKRVIKCAADKKFRLFFIIPTFKQFRIRIDPICSAQNQLCVNSVNNPVVIEFQMETPTNAMTARAETVNGQEDLIAGVTPASGDVAGPTVGLEHGYGTTGGVSVIDPAIKERWAPAPGGAFTVSNLTTPGTIIWQARVTPDLNTFTTYLKELYNAWGGGFELQIFLGANNFIGGKLGLFFIPPGIDPSKLATDDLLAFPKSIIDIRTCDMMSFRASDVKKVTWHQVGDESVDGYGGTIVLVVITNVISSGSDNITIDGRVMSRPAPEFDFAFLKSGHVDTSGSNFFGSYYNLVADAMSDDPFSAVNGAPAPDVLILPRSTEPVNKKNNKTIIKLDGTDYVSGTTLVGPKHRDLIAYWGSKHGGTDYTVSFNLDDGSVWDHYKTGGFSGSKSLPPQWVGISPGVEAYIHFVKANTRLVKLWKVTYDATKFVITPEGTDLPTFNQRIVISIHAVPNRSDPNESPLTWTPPNGESVVAFANLDVADSFAALQTVQQQQVFAKYSHDTKNAAILMNLTDGGKLTGVQVKVYPNGVTTAAGVTSSVLFAGSPVFSPVGLVAQDYKLAGISGNSHLKDTSVQQLTEVISWLLPSLELSEEASSAVSAHLAQLASMRQTGSKSKDRTRLSRPSCSTGAPPRSVSKESQSRLRTFPGAVSDQDH</sequence>
<keyword evidence="7" id="KW-0808">Transferase</keyword>
<dbReference type="PROSITE" id="PS50507">
    <property type="entry name" value="RDRP_SSRNA_POS"/>
    <property type="match status" value="1"/>
</dbReference>
<dbReference type="Gene3D" id="2.60.120.20">
    <property type="match status" value="1"/>
</dbReference>
<keyword evidence="4" id="KW-0191">Covalent protein-RNA linkage</keyword>
<dbReference type="InterPro" id="IPR014759">
    <property type="entry name" value="Helicase_SF3_ssRNA_vir"/>
</dbReference>
<dbReference type="InterPro" id="IPR043502">
    <property type="entry name" value="DNA/RNA_pol_sf"/>
</dbReference>
<dbReference type="EMBL" id="KX371097">
    <property type="protein sequence ID" value="AQM56929.1"/>
    <property type="molecule type" value="Genomic_RNA"/>
</dbReference>
<dbReference type="RefSeq" id="YP_009417302.1">
    <property type="nucleotide sequence ID" value="NC_035675.1"/>
</dbReference>
<keyword evidence="15" id="KW-1035">Host cytoplasm</keyword>
<keyword evidence="11" id="KW-0788">Thiol protease</keyword>
<dbReference type="GO" id="GO:0005524">
    <property type="term" value="F:ATP binding"/>
    <property type="evidence" value="ECO:0007669"/>
    <property type="project" value="UniProtKB-KW"/>
</dbReference>
<dbReference type="Gene3D" id="3.30.70.270">
    <property type="match status" value="1"/>
</dbReference>
<reference evidence="19 20" key="1">
    <citation type="journal article" date="2017" name="Arch. Virol.">
        <title>Genomic characterization of a novel calicivirus, FHMCV-2012, from baitfish in the USA.</title>
        <authorList>
            <person name="Mor S.K."/>
            <person name="Phelps N.B.D."/>
            <person name="Ng T.F.F."/>
            <person name="Subramaniam K."/>
            <person name="Primus A."/>
            <person name="Armien A.G."/>
            <person name="McCann R."/>
            <person name="Puzach C."/>
            <person name="Waltzek T.B."/>
            <person name="Goyal S.M."/>
        </authorList>
    </citation>
    <scope>NUCLEOTIDE SEQUENCE [LARGE SCALE GENOMIC DNA]</scope>
    <source>
        <strain evidence="19">FHMCV/USA/MN/2012</strain>
    </source>
</reference>
<evidence type="ECO:0000256" key="7">
    <source>
        <dbReference type="ARBA" id="ARBA00022679"/>
    </source>
</evidence>
<dbReference type="InterPro" id="IPR001205">
    <property type="entry name" value="RNA-dir_pol_C"/>
</dbReference>
<dbReference type="Pfam" id="PF00910">
    <property type="entry name" value="RNA_helicase"/>
    <property type="match status" value="1"/>
</dbReference>
<dbReference type="Gene3D" id="1.20.960.20">
    <property type="match status" value="1"/>
</dbReference>
<dbReference type="InterPro" id="IPR027417">
    <property type="entry name" value="P-loop_NTPase"/>
</dbReference>
<dbReference type="SUPFAM" id="SSF56672">
    <property type="entry name" value="DNA/RNA polymerases"/>
    <property type="match status" value="1"/>
</dbReference>
<keyword evidence="20" id="KW-1185">Reference proteome</keyword>
<keyword evidence="10" id="KW-0378">Hydrolase</keyword>
<dbReference type="GO" id="GO:0006351">
    <property type="term" value="P:DNA-templated transcription"/>
    <property type="evidence" value="ECO:0007669"/>
    <property type="project" value="InterPro"/>
</dbReference>
<dbReference type="GO" id="GO:0008234">
    <property type="term" value="F:cysteine-type peptidase activity"/>
    <property type="evidence" value="ECO:0007669"/>
    <property type="project" value="UniProtKB-KW"/>
</dbReference>
<evidence type="ECO:0000256" key="10">
    <source>
        <dbReference type="ARBA" id="ARBA00022801"/>
    </source>
</evidence>
<dbReference type="PRINTS" id="PR00918">
    <property type="entry name" value="CALICVIRUSNS"/>
</dbReference>
<evidence type="ECO:0000256" key="13">
    <source>
        <dbReference type="ARBA" id="ARBA00022844"/>
    </source>
</evidence>
<dbReference type="GO" id="GO:0003724">
    <property type="term" value="F:RNA helicase activity"/>
    <property type="evidence" value="ECO:0007669"/>
    <property type="project" value="InterPro"/>
</dbReference>
<dbReference type="GO" id="GO:0003968">
    <property type="term" value="F:RNA-directed RNA polymerase activity"/>
    <property type="evidence" value="ECO:0007669"/>
    <property type="project" value="UniProtKB-KW"/>
</dbReference>
<dbReference type="SUPFAM" id="SSF88633">
    <property type="entry name" value="Positive stranded ssRNA viruses"/>
    <property type="match status" value="1"/>
</dbReference>
<keyword evidence="14" id="KW-0693">Viral RNA replication</keyword>
<comment type="subcellular location">
    <subcellularLocation>
        <location evidence="1">Host cytoplasm</location>
    </subcellularLocation>
    <subcellularLocation>
        <location evidence="2">Virion</location>
    </subcellularLocation>
</comment>
<protein>
    <submittedName>
        <fullName evidence="19">Polyprotien</fullName>
    </submittedName>
</protein>
<dbReference type="InterPro" id="IPR043128">
    <property type="entry name" value="Rev_trsase/Diguanyl_cyclase"/>
</dbReference>
<dbReference type="InterPro" id="IPR007094">
    <property type="entry name" value="RNA-dir_pol_PSvirus"/>
</dbReference>
<dbReference type="InterPro" id="IPR000605">
    <property type="entry name" value="Helicase_SF3_ssDNA/RNA_vir"/>
</dbReference>
<keyword evidence="3" id="KW-0696">RNA-directed RNA polymerase</keyword>
<feature type="domain" description="SF3 helicase" evidence="18">
    <location>
        <begin position="260"/>
        <end position="421"/>
    </location>
</feature>
<dbReference type="GO" id="GO:0030430">
    <property type="term" value="C:host cell cytoplasm"/>
    <property type="evidence" value="ECO:0007669"/>
    <property type="project" value="UniProtKB-SubCell"/>
</dbReference>
<proteinExistence type="predicted"/>
<evidence type="ECO:0000256" key="14">
    <source>
        <dbReference type="ARBA" id="ARBA00022953"/>
    </source>
</evidence>
<keyword evidence="13" id="KW-0946">Virion</keyword>
<feature type="region of interest" description="Disordered" evidence="16">
    <location>
        <begin position="2067"/>
        <end position="2114"/>
    </location>
</feature>
<dbReference type="InterPro" id="IPR004004">
    <property type="entry name" value="Helic/Pol/Pept_Calicivir-typ"/>
</dbReference>
<keyword evidence="8" id="KW-0548">Nucleotidyltransferase</keyword>
<evidence type="ECO:0000313" key="19">
    <source>
        <dbReference type="EMBL" id="AQM56929.1"/>
    </source>
</evidence>
<evidence type="ECO:0000256" key="2">
    <source>
        <dbReference type="ARBA" id="ARBA00004328"/>
    </source>
</evidence>
<evidence type="ECO:0000256" key="16">
    <source>
        <dbReference type="SAM" id="MobiDB-lite"/>
    </source>
</evidence>
<dbReference type="KEGG" id="vg:33905891"/>
<evidence type="ECO:0000256" key="6">
    <source>
        <dbReference type="ARBA" id="ARBA00022670"/>
    </source>
</evidence>
<evidence type="ECO:0000313" key="20">
    <source>
        <dbReference type="Proteomes" id="UP000217268"/>
    </source>
</evidence>
<dbReference type="Gene3D" id="3.40.50.300">
    <property type="entry name" value="P-loop containing nucleotide triphosphate hydrolases"/>
    <property type="match status" value="2"/>
</dbReference>
<dbReference type="Proteomes" id="UP000217268">
    <property type="component" value="Segment"/>
</dbReference>
<dbReference type="InterPro" id="IPR004005">
    <property type="entry name" value="Calicivirus_coat"/>
</dbReference>
<keyword evidence="5" id="KW-0597">Phosphoprotein</keyword>
<keyword evidence="6" id="KW-0645">Protease</keyword>
<dbReference type="GO" id="GO:0003723">
    <property type="term" value="F:RNA binding"/>
    <property type="evidence" value="ECO:0007669"/>
    <property type="project" value="InterPro"/>
</dbReference>
<evidence type="ECO:0000256" key="5">
    <source>
        <dbReference type="ARBA" id="ARBA00022553"/>
    </source>
</evidence>
<evidence type="ECO:0000259" key="17">
    <source>
        <dbReference type="PROSITE" id="PS50507"/>
    </source>
</evidence>
<evidence type="ECO:0000256" key="9">
    <source>
        <dbReference type="ARBA" id="ARBA00022741"/>
    </source>
</evidence>
<dbReference type="Pfam" id="PF00680">
    <property type="entry name" value="RdRP_1"/>
    <property type="match status" value="1"/>
</dbReference>
<dbReference type="PROSITE" id="PS51218">
    <property type="entry name" value="SF3_HELICASE_2"/>
    <property type="match status" value="1"/>
</dbReference>
<dbReference type="Pfam" id="PF00915">
    <property type="entry name" value="Calici_coat"/>
    <property type="match status" value="1"/>
</dbReference>
<dbReference type="InterPro" id="IPR029053">
    <property type="entry name" value="Viral_coat"/>
</dbReference>
<keyword evidence="9" id="KW-0547">Nucleotide-binding</keyword>
<accession>A0A240F7S2</accession>
<keyword evidence="12" id="KW-0067">ATP-binding</keyword>
<evidence type="ECO:0000256" key="15">
    <source>
        <dbReference type="ARBA" id="ARBA00023200"/>
    </source>
</evidence>
<organism evidence="19 20">
    <name type="scientific">Fathead minnow calicivirus</name>
    <dbReference type="NCBI Taxonomy" id="1949201"/>
    <lineage>
        <taxon>Viruses</taxon>
        <taxon>Riboviria</taxon>
        <taxon>Orthornavirae</taxon>
        <taxon>Pisuviricota</taxon>
        <taxon>Pisoniviricetes</taxon>
        <taxon>Picornavirales</taxon>
        <taxon>Caliciviridae</taxon>
        <taxon>Minovirus</taxon>
        <taxon>Minovirus pimephalis</taxon>
        <taxon>Minovirus A</taxon>
    </lineage>
</organism>
<evidence type="ECO:0000259" key="18">
    <source>
        <dbReference type="PROSITE" id="PS51218"/>
    </source>
</evidence>
<evidence type="ECO:0000256" key="12">
    <source>
        <dbReference type="ARBA" id="ARBA00022840"/>
    </source>
</evidence>
<evidence type="ECO:0000256" key="11">
    <source>
        <dbReference type="ARBA" id="ARBA00022807"/>
    </source>
</evidence>
<evidence type="ECO:0000256" key="3">
    <source>
        <dbReference type="ARBA" id="ARBA00022484"/>
    </source>
</evidence>
<evidence type="ECO:0000256" key="4">
    <source>
        <dbReference type="ARBA" id="ARBA00022520"/>
    </source>
</evidence>
<dbReference type="SUPFAM" id="SSF52540">
    <property type="entry name" value="P-loop containing nucleoside triphosphate hydrolases"/>
    <property type="match status" value="2"/>
</dbReference>
<dbReference type="GO" id="GO:0039694">
    <property type="term" value="P:viral RNA genome replication"/>
    <property type="evidence" value="ECO:0007669"/>
    <property type="project" value="InterPro"/>
</dbReference>
<feature type="domain" description="RdRp catalytic" evidence="17">
    <location>
        <begin position="1236"/>
        <end position="1354"/>
    </location>
</feature>
<dbReference type="GO" id="GO:0044423">
    <property type="term" value="C:virion component"/>
    <property type="evidence" value="ECO:0007669"/>
    <property type="project" value="UniProtKB-KW"/>
</dbReference>
<evidence type="ECO:0000256" key="8">
    <source>
        <dbReference type="ARBA" id="ARBA00022695"/>
    </source>
</evidence>
<dbReference type="GeneID" id="33905891"/>
<name>A0A240F7S2_9CALI</name>
<dbReference type="GO" id="GO:0006508">
    <property type="term" value="P:proteolysis"/>
    <property type="evidence" value="ECO:0007669"/>
    <property type="project" value="UniProtKB-KW"/>
</dbReference>
<evidence type="ECO:0000256" key="1">
    <source>
        <dbReference type="ARBA" id="ARBA00004192"/>
    </source>
</evidence>